<evidence type="ECO:0000259" key="2">
    <source>
        <dbReference type="Pfam" id="PF03061"/>
    </source>
</evidence>
<evidence type="ECO:0000313" key="3">
    <source>
        <dbReference type="EMBL" id="OWV32193.1"/>
    </source>
</evidence>
<dbReference type="AlphaFoldDB" id="A0A219B232"/>
<dbReference type="Proteomes" id="UP000198462">
    <property type="component" value="Unassembled WGS sequence"/>
</dbReference>
<evidence type="ECO:0000256" key="1">
    <source>
        <dbReference type="ARBA" id="ARBA00022801"/>
    </source>
</evidence>
<sequence length="155" mass="17454">MSTERTKRRTLVETEGPFEGWTRWHAENYNRFSDLIGPSWFKWDGGGIGEGKVVCRIPTEQRHANWQDYLHGGFLMAFIDQVLFAVAMPSLREHSAVTLTCNTEFVGGGKVGTPLDGSGEIVKETGKTIFIRGELYQPDNLICAFSGVLRKFPRK</sequence>
<dbReference type="InterPro" id="IPR003736">
    <property type="entry name" value="PAAI_dom"/>
</dbReference>
<dbReference type="EMBL" id="NFZT01000001">
    <property type="protein sequence ID" value="OWV32193.1"/>
    <property type="molecule type" value="Genomic_DNA"/>
</dbReference>
<dbReference type="RefSeq" id="WP_088710990.1">
    <property type="nucleotide sequence ID" value="NZ_NFZT01000001.1"/>
</dbReference>
<dbReference type="GO" id="GO:0016289">
    <property type="term" value="F:acyl-CoA hydrolase activity"/>
    <property type="evidence" value="ECO:0007669"/>
    <property type="project" value="UniProtKB-ARBA"/>
</dbReference>
<comment type="caution">
    <text evidence="3">The sequence shown here is derived from an EMBL/GenBank/DDBJ whole genome shotgun (WGS) entry which is preliminary data.</text>
</comment>
<dbReference type="Gene3D" id="3.10.129.10">
    <property type="entry name" value="Hotdog Thioesterase"/>
    <property type="match status" value="1"/>
</dbReference>
<name>A0A219B232_9SPHN</name>
<dbReference type="NCBIfam" id="TIGR00369">
    <property type="entry name" value="unchar_dom_1"/>
    <property type="match status" value="1"/>
</dbReference>
<dbReference type="CDD" id="cd03443">
    <property type="entry name" value="PaaI_thioesterase"/>
    <property type="match status" value="1"/>
</dbReference>
<gene>
    <name evidence="3" type="ORF">B5C34_01145</name>
</gene>
<keyword evidence="4" id="KW-1185">Reference proteome</keyword>
<organism evidence="3 4">
    <name type="scientific">Pacificimonas flava</name>
    <dbReference type="NCBI Taxonomy" id="1234595"/>
    <lineage>
        <taxon>Bacteria</taxon>
        <taxon>Pseudomonadati</taxon>
        <taxon>Pseudomonadota</taxon>
        <taxon>Alphaproteobacteria</taxon>
        <taxon>Sphingomonadales</taxon>
        <taxon>Sphingosinicellaceae</taxon>
        <taxon>Pacificimonas</taxon>
    </lineage>
</organism>
<dbReference type="SUPFAM" id="SSF54637">
    <property type="entry name" value="Thioesterase/thiol ester dehydrase-isomerase"/>
    <property type="match status" value="1"/>
</dbReference>
<protein>
    <recommendedName>
        <fullName evidence="2">Thioesterase domain-containing protein</fullName>
    </recommendedName>
</protein>
<keyword evidence="1" id="KW-0378">Hydrolase</keyword>
<dbReference type="InterPro" id="IPR006683">
    <property type="entry name" value="Thioestr_dom"/>
</dbReference>
<reference evidence="4" key="1">
    <citation type="submission" date="2017-05" db="EMBL/GenBank/DDBJ databases">
        <authorList>
            <person name="Lin X."/>
        </authorList>
    </citation>
    <scope>NUCLEOTIDE SEQUENCE [LARGE SCALE GENOMIC DNA]</scope>
    <source>
        <strain evidence="4">JLT2012</strain>
    </source>
</reference>
<dbReference type="OrthoDB" id="5741080at2"/>
<dbReference type="Pfam" id="PF03061">
    <property type="entry name" value="4HBT"/>
    <property type="match status" value="1"/>
</dbReference>
<feature type="domain" description="Thioesterase" evidence="2">
    <location>
        <begin position="69"/>
        <end position="143"/>
    </location>
</feature>
<evidence type="ECO:0000313" key="4">
    <source>
        <dbReference type="Proteomes" id="UP000198462"/>
    </source>
</evidence>
<accession>A0A219B232</accession>
<proteinExistence type="predicted"/>
<dbReference type="InterPro" id="IPR029069">
    <property type="entry name" value="HotDog_dom_sf"/>
</dbReference>